<sequence length="316" mass="34357">MLSTHQTTRHSCLSCVSAAKVASLEDQLKMLRLQTQVDQDAAAAEIHRLQDKANRAEQEAKDCQLAKLQVQTREEKYRALESKVVAELRPVQQSLEEAVRRAFLPDQFRSCYQLADVCAGLSGSLQGHLTALSRQVEQKVAEVAAQNGRLEGEKADCGHRLQDKERQAAAQREQAEREKQALREAHTQAAQKAEAERSRVAKEKEELQAQLEHSKQACLRSRPSLMNPGLGPGRFPPSSGNTNPFGSFPGGSPPNLNPGGAPMVPNTFGHPPPWPRPGQPSSGSQGSPNLPERPKMLTPDAAARIPNPPPVGHPSG</sequence>
<reference evidence="3" key="3">
    <citation type="submission" date="2025-09" db="UniProtKB">
        <authorList>
            <consortium name="Ensembl"/>
        </authorList>
    </citation>
    <scope>IDENTIFICATION</scope>
</reference>
<dbReference type="GeneTree" id="ENSGT00970000194286"/>
<evidence type="ECO:0000256" key="2">
    <source>
        <dbReference type="SAM" id="MobiDB-lite"/>
    </source>
</evidence>
<feature type="compositionally biased region" description="Basic and acidic residues" evidence="2">
    <location>
        <begin position="193"/>
        <end position="215"/>
    </location>
</feature>
<keyword evidence="1" id="KW-0175">Coiled coil</keyword>
<feature type="compositionally biased region" description="Pro residues" evidence="2">
    <location>
        <begin position="306"/>
        <end position="316"/>
    </location>
</feature>
<reference evidence="3" key="2">
    <citation type="submission" date="2025-08" db="UniProtKB">
        <authorList>
            <consortium name="Ensembl"/>
        </authorList>
    </citation>
    <scope>IDENTIFICATION</scope>
</reference>
<feature type="compositionally biased region" description="Low complexity" evidence="2">
    <location>
        <begin position="279"/>
        <end position="288"/>
    </location>
</feature>
<evidence type="ECO:0000313" key="4">
    <source>
        <dbReference type="Proteomes" id="UP000001646"/>
    </source>
</evidence>
<feature type="coiled-coil region" evidence="1">
    <location>
        <begin position="39"/>
        <end position="66"/>
    </location>
</feature>
<dbReference type="AlphaFoldDB" id="A0A803TZY4"/>
<reference evidence="3" key="1">
    <citation type="submission" date="2009-12" db="EMBL/GenBank/DDBJ databases">
        <title>The Genome Sequence of Anolis carolinensis (Green Anole Lizard).</title>
        <authorList>
            <consortium name="The Genome Sequencing Platform"/>
            <person name="Di Palma F."/>
            <person name="Alfoldi J."/>
            <person name="Heiman D."/>
            <person name="Young S."/>
            <person name="Grabherr M."/>
            <person name="Johnson J."/>
            <person name="Lander E.S."/>
            <person name="Lindblad-Toh K."/>
        </authorList>
    </citation>
    <scope>NUCLEOTIDE SEQUENCE [LARGE SCALE GENOMIC DNA]</scope>
    <source>
        <strain evidence="3">JBL SC #1</strain>
    </source>
</reference>
<evidence type="ECO:0000256" key="1">
    <source>
        <dbReference type="SAM" id="Coils"/>
    </source>
</evidence>
<keyword evidence="4" id="KW-1185">Reference proteome</keyword>
<dbReference type="Proteomes" id="UP000001646">
    <property type="component" value="Unplaced"/>
</dbReference>
<name>A0A803TZY4_ANOCA</name>
<proteinExistence type="predicted"/>
<organism evidence="3 4">
    <name type="scientific">Anolis carolinensis</name>
    <name type="common">Green anole</name>
    <name type="synonym">American chameleon</name>
    <dbReference type="NCBI Taxonomy" id="28377"/>
    <lineage>
        <taxon>Eukaryota</taxon>
        <taxon>Metazoa</taxon>
        <taxon>Chordata</taxon>
        <taxon>Craniata</taxon>
        <taxon>Vertebrata</taxon>
        <taxon>Euteleostomi</taxon>
        <taxon>Lepidosauria</taxon>
        <taxon>Squamata</taxon>
        <taxon>Bifurcata</taxon>
        <taxon>Unidentata</taxon>
        <taxon>Episquamata</taxon>
        <taxon>Toxicofera</taxon>
        <taxon>Iguania</taxon>
        <taxon>Dactyloidae</taxon>
        <taxon>Anolis</taxon>
    </lineage>
</organism>
<feature type="region of interest" description="Disordered" evidence="2">
    <location>
        <begin position="151"/>
        <end position="316"/>
    </location>
</feature>
<accession>A0A803TZY4</accession>
<feature type="compositionally biased region" description="Basic and acidic residues" evidence="2">
    <location>
        <begin position="151"/>
        <end position="186"/>
    </location>
</feature>
<dbReference type="Ensembl" id="ENSACAT00000050105.1">
    <property type="protein sequence ID" value="ENSACAP00000040774.1"/>
    <property type="gene ID" value="ENSACAG00000031303.2"/>
</dbReference>
<dbReference type="Bgee" id="ENSACAG00000031303">
    <property type="expression patterns" value="Expressed in kidney and 9 other cell types or tissues"/>
</dbReference>
<evidence type="ECO:0000313" key="3">
    <source>
        <dbReference type="Ensembl" id="ENSACAP00000040774.1"/>
    </source>
</evidence>
<dbReference type="InParanoid" id="A0A803TZY4"/>
<protein>
    <submittedName>
        <fullName evidence="3">Uncharacterized protein</fullName>
    </submittedName>
</protein>